<dbReference type="AlphaFoldDB" id="A0A2R4XFT4"/>
<dbReference type="Proteomes" id="UP000244571">
    <property type="component" value="Chromosome"/>
</dbReference>
<name>A0A2R4XFT4_9BURK</name>
<accession>A0A2R4XFT4</accession>
<evidence type="ECO:0000313" key="1">
    <source>
        <dbReference type="EMBL" id="AWB32563.1"/>
    </source>
</evidence>
<dbReference type="EMBL" id="CP028901">
    <property type="protein sequence ID" value="AWB32563.1"/>
    <property type="molecule type" value="Genomic_DNA"/>
</dbReference>
<protein>
    <submittedName>
        <fullName evidence="1">Uncharacterized protein</fullName>
    </submittedName>
</protein>
<organism evidence="1 2">
    <name type="scientific">Orrella marina</name>
    <dbReference type="NCBI Taxonomy" id="2163011"/>
    <lineage>
        <taxon>Bacteria</taxon>
        <taxon>Pseudomonadati</taxon>
        <taxon>Pseudomonadota</taxon>
        <taxon>Betaproteobacteria</taxon>
        <taxon>Burkholderiales</taxon>
        <taxon>Alcaligenaceae</taxon>
        <taxon>Orrella</taxon>
    </lineage>
</organism>
<evidence type="ECO:0000313" key="2">
    <source>
        <dbReference type="Proteomes" id="UP000244571"/>
    </source>
</evidence>
<reference evidence="1 2" key="1">
    <citation type="submission" date="2018-04" db="EMBL/GenBank/DDBJ databases">
        <title>Bordetella sp. HZ20 isolated from seawater.</title>
        <authorList>
            <person name="Sun C."/>
        </authorList>
    </citation>
    <scope>NUCLEOTIDE SEQUENCE [LARGE SCALE GENOMIC DNA]</scope>
    <source>
        <strain evidence="1 2">HZ20</strain>
    </source>
</reference>
<proteinExistence type="predicted"/>
<keyword evidence="2" id="KW-1185">Reference proteome</keyword>
<gene>
    <name evidence="1" type="ORF">DBV39_01235</name>
</gene>
<dbReference type="KEGG" id="boz:DBV39_01235"/>
<sequence>MSTQRKCFNNPYDAAIVLAWRAIKPNKTTARSVIIDGAELEYGQSMVRKGNKVNNLSTSRSTSWSRAISSLQPLPQRNHLTDSCTPLKYS</sequence>